<dbReference type="eggNOG" id="KOG1075">
    <property type="taxonomic scope" value="Eukaryota"/>
</dbReference>
<proteinExistence type="predicted"/>
<evidence type="ECO:0000313" key="1">
    <source>
        <dbReference type="EMBL" id="EFA13138.1"/>
    </source>
</evidence>
<reference evidence="1 2" key="2">
    <citation type="journal article" date="2010" name="Nucleic Acids Res.">
        <title>BeetleBase in 2010: revisions to provide comprehensive genomic information for Tribolium castaneum.</title>
        <authorList>
            <person name="Kim H.S."/>
            <person name="Murphy T."/>
            <person name="Xia J."/>
            <person name="Caragea D."/>
            <person name="Park Y."/>
            <person name="Beeman R.W."/>
            <person name="Lorenzen M.D."/>
            <person name="Butcher S."/>
            <person name="Manak J.R."/>
            <person name="Brown S.J."/>
        </authorList>
    </citation>
    <scope>NUCLEOTIDE SEQUENCE [LARGE SCALE GENOMIC DNA]</scope>
    <source>
        <strain evidence="1 2">Georgia GA2</strain>
    </source>
</reference>
<dbReference type="OMA" id="QYNNIAN"/>
<dbReference type="EMBL" id="KQ972982">
    <property type="protein sequence ID" value="EFA13138.1"/>
    <property type="molecule type" value="Genomic_DNA"/>
</dbReference>
<organism evidence="1 2">
    <name type="scientific">Tribolium castaneum</name>
    <name type="common">Red flour beetle</name>
    <dbReference type="NCBI Taxonomy" id="7070"/>
    <lineage>
        <taxon>Eukaryota</taxon>
        <taxon>Metazoa</taxon>
        <taxon>Ecdysozoa</taxon>
        <taxon>Arthropoda</taxon>
        <taxon>Hexapoda</taxon>
        <taxon>Insecta</taxon>
        <taxon>Pterygota</taxon>
        <taxon>Neoptera</taxon>
        <taxon>Endopterygota</taxon>
        <taxon>Coleoptera</taxon>
        <taxon>Polyphaga</taxon>
        <taxon>Cucujiformia</taxon>
        <taxon>Tenebrionidae</taxon>
        <taxon>Tenebrionidae incertae sedis</taxon>
        <taxon>Tribolium</taxon>
    </lineage>
</organism>
<dbReference type="InParanoid" id="D7EKG4"/>
<dbReference type="AlphaFoldDB" id="D7EKG4"/>
<keyword evidence="2" id="KW-1185">Reference proteome</keyword>
<accession>D7EKG4</accession>
<dbReference type="PhylomeDB" id="D7EKG4"/>
<sequence length="310" mass="35943">MENNEKWTTIVKKRNLRKVEFSEKQRSCKFSKIAFNQRNNVSLNHFSSDQPKIEQNIQHSPDEEKFQIYYQNVRGLRTKLSELYNNILCEQYPVIVLTETLLNPDINNSEFIDTNKYMVFRSDRSPEVTNKFRGGGVLIAVEKNFPSNQVQCDATMREELWVFVYVNSSQLIIGATYIPPNANFVEYSNHLDSLALMSTNYPDAVLCVLGDYNLPGVSWLVDTDCDYLVPNNVFSAAEEIICDNFAYFGLFQYNNIANDNGPQPQYHPKVRHANVVTDQRKIRGPQSFCYFVSEGFPYSRLEEDFLHQMV</sequence>
<dbReference type="InterPro" id="IPR036691">
    <property type="entry name" value="Endo/exonu/phosph_ase_sf"/>
</dbReference>
<evidence type="ECO:0000313" key="2">
    <source>
        <dbReference type="Proteomes" id="UP000007266"/>
    </source>
</evidence>
<evidence type="ECO:0008006" key="3">
    <source>
        <dbReference type="Google" id="ProtNLM"/>
    </source>
</evidence>
<dbReference type="Gene3D" id="3.60.10.10">
    <property type="entry name" value="Endonuclease/exonuclease/phosphatase"/>
    <property type="match status" value="1"/>
</dbReference>
<protein>
    <recommendedName>
        <fullName evidence="3">Endonuclease/exonuclease/phosphatase domain-containing protein</fullName>
    </recommendedName>
</protein>
<reference evidence="1 2" key="1">
    <citation type="journal article" date="2008" name="Nature">
        <title>The genome of the model beetle and pest Tribolium castaneum.</title>
        <authorList>
            <consortium name="Tribolium Genome Sequencing Consortium"/>
            <person name="Richards S."/>
            <person name="Gibbs R.A."/>
            <person name="Weinstock G.M."/>
            <person name="Brown S.J."/>
            <person name="Denell R."/>
            <person name="Beeman R.W."/>
            <person name="Gibbs R."/>
            <person name="Beeman R.W."/>
            <person name="Brown S.J."/>
            <person name="Bucher G."/>
            <person name="Friedrich M."/>
            <person name="Grimmelikhuijzen C.J."/>
            <person name="Klingler M."/>
            <person name="Lorenzen M."/>
            <person name="Richards S."/>
            <person name="Roth S."/>
            <person name="Schroder R."/>
            <person name="Tautz D."/>
            <person name="Zdobnov E.M."/>
            <person name="Muzny D."/>
            <person name="Gibbs R.A."/>
            <person name="Weinstock G.M."/>
            <person name="Attaway T."/>
            <person name="Bell S."/>
            <person name="Buhay C.J."/>
            <person name="Chandrabose M.N."/>
            <person name="Chavez D."/>
            <person name="Clerk-Blankenburg K.P."/>
            <person name="Cree A."/>
            <person name="Dao M."/>
            <person name="Davis C."/>
            <person name="Chacko J."/>
            <person name="Dinh H."/>
            <person name="Dugan-Rocha S."/>
            <person name="Fowler G."/>
            <person name="Garner T.T."/>
            <person name="Garnes J."/>
            <person name="Gnirke A."/>
            <person name="Hawes A."/>
            <person name="Hernandez J."/>
            <person name="Hines S."/>
            <person name="Holder M."/>
            <person name="Hume J."/>
            <person name="Jhangiani S.N."/>
            <person name="Joshi V."/>
            <person name="Khan Z.M."/>
            <person name="Jackson L."/>
            <person name="Kovar C."/>
            <person name="Kowis A."/>
            <person name="Lee S."/>
            <person name="Lewis L.R."/>
            <person name="Margolis J."/>
            <person name="Morgan M."/>
            <person name="Nazareth L.V."/>
            <person name="Nguyen N."/>
            <person name="Okwuonu G."/>
            <person name="Parker D."/>
            <person name="Richards S."/>
            <person name="Ruiz S.J."/>
            <person name="Santibanez J."/>
            <person name="Savard J."/>
            <person name="Scherer S.E."/>
            <person name="Schneider B."/>
            <person name="Sodergren E."/>
            <person name="Tautz D."/>
            <person name="Vattahil S."/>
            <person name="Villasana D."/>
            <person name="White C.S."/>
            <person name="Wright R."/>
            <person name="Park Y."/>
            <person name="Beeman R.W."/>
            <person name="Lord J."/>
            <person name="Oppert B."/>
            <person name="Lorenzen M."/>
            <person name="Brown S."/>
            <person name="Wang L."/>
            <person name="Savard J."/>
            <person name="Tautz D."/>
            <person name="Richards S."/>
            <person name="Weinstock G."/>
            <person name="Gibbs R.A."/>
            <person name="Liu Y."/>
            <person name="Worley K."/>
            <person name="Weinstock G."/>
            <person name="Elsik C.G."/>
            <person name="Reese J.T."/>
            <person name="Elhaik E."/>
            <person name="Landan G."/>
            <person name="Graur D."/>
            <person name="Arensburger P."/>
            <person name="Atkinson P."/>
            <person name="Beeman R.W."/>
            <person name="Beidler J."/>
            <person name="Brown S.J."/>
            <person name="Demuth J.P."/>
            <person name="Drury D.W."/>
            <person name="Du Y.Z."/>
            <person name="Fujiwara H."/>
            <person name="Lorenzen M."/>
            <person name="Maselli V."/>
            <person name="Osanai M."/>
            <person name="Park Y."/>
            <person name="Robertson H.M."/>
            <person name="Tu Z."/>
            <person name="Wang J.J."/>
            <person name="Wang S."/>
            <person name="Richards S."/>
            <person name="Song H."/>
            <person name="Zhang L."/>
            <person name="Sodergren E."/>
            <person name="Werner D."/>
            <person name="Stanke M."/>
            <person name="Morgenstern B."/>
            <person name="Solovyev V."/>
            <person name="Kosarev P."/>
            <person name="Brown G."/>
            <person name="Chen H.C."/>
            <person name="Ermolaeva O."/>
            <person name="Hlavina W."/>
            <person name="Kapustin Y."/>
            <person name="Kiryutin B."/>
            <person name="Kitts P."/>
            <person name="Maglott D."/>
            <person name="Pruitt K."/>
            <person name="Sapojnikov V."/>
            <person name="Souvorov A."/>
            <person name="Mackey A.J."/>
            <person name="Waterhouse R.M."/>
            <person name="Wyder S."/>
            <person name="Zdobnov E.M."/>
            <person name="Zdobnov E.M."/>
            <person name="Wyder S."/>
            <person name="Kriventseva E.V."/>
            <person name="Kadowaki T."/>
            <person name="Bork P."/>
            <person name="Aranda M."/>
            <person name="Bao R."/>
            <person name="Beermann A."/>
            <person name="Berns N."/>
            <person name="Bolognesi R."/>
            <person name="Bonneton F."/>
            <person name="Bopp D."/>
            <person name="Brown S.J."/>
            <person name="Bucher G."/>
            <person name="Butts T."/>
            <person name="Chaumot A."/>
            <person name="Denell R.E."/>
            <person name="Ferrier D.E."/>
            <person name="Friedrich M."/>
            <person name="Gordon C.M."/>
            <person name="Jindra M."/>
            <person name="Klingler M."/>
            <person name="Lan Q."/>
            <person name="Lattorff H.M."/>
            <person name="Laudet V."/>
            <person name="von Levetsow C."/>
            <person name="Liu Z."/>
            <person name="Lutz R."/>
            <person name="Lynch J.A."/>
            <person name="da Fonseca R.N."/>
            <person name="Posnien N."/>
            <person name="Reuter R."/>
            <person name="Roth S."/>
            <person name="Savard J."/>
            <person name="Schinko J.B."/>
            <person name="Schmitt C."/>
            <person name="Schoppmeier M."/>
            <person name="Schroder R."/>
            <person name="Shippy T.D."/>
            <person name="Simonnet F."/>
            <person name="Marques-Souza H."/>
            <person name="Tautz D."/>
            <person name="Tomoyasu Y."/>
            <person name="Trauner J."/>
            <person name="Van der Zee M."/>
            <person name="Vervoort M."/>
            <person name="Wittkopp N."/>
            <person name="Wimmer E.A."/>
            <person name="Yang X."/>
            <person name="Jones A.K."/>
            <person name="Sattelle D.B."/>
            <person name="Ebert P.R."/>
            <person name="Nelson D."/>
            <person name="Scott J.G."/>
            <person name="Beeman R.W."/>
            <person name="Muthukrishnan S."/>
            <person name="Kramer K.J."/>
            <person name="Arakane Y."/>
            <person name="Beeman R.W."/>
            <person name="Zhu Q."/>
            <person name="Hogenkamp D."/>
            <person name="Dixit R."/>
            <person name="Oppert B."/>
            <person name="Jiang H."/>
            <person name="Zou Z."/>
            <person name="Marshall J."/>
            <person name="Elpidina E."/>
            <person name="Vinokurov K."/>
            <person name="Oppert C."/>
            <person name="Zou Z."/>
            <person name="Evans J."/>
            <person name="Lu Z."/>
            <person name="Zhao P."/>
            <person name="Sumathipala N."/>
            <person name="Altincicek B."/>
            <person name="Vilcinskas A."/>
            <person name="Williams M."/>
            <person name="Hultmark D."/>
            <person name="Hetru C."/>
            <person name="Jiang H."/>
            <person name="Grimmelikhuijzen C.J."/>
            <person name="Hauser F."/>
            <person name="Cazzamali G."/>
            <person name="Williamson M."/>
            <person name="Park Y."/>
            <person name="Li B."/>
            <person name="Tanaka Y."/>
            <person name="Predel R."/>
            <person name="Neupert S."/>
            <person name="Schachtner J."/>
            <person name="Verleyen P."/>
            <person name="Raible F."/>
            <person name="Bork P."/>
            <person name="Friedrich M."/>
            <person name="Walden K.K."/>
            <person name="Robertson H.M."/>
            <person name="Angeli S."/>
            <person name="Foret S."/>
            <person name="Bucher G."/>
            <person name="Schuetz S."/>
            <person name="Maleszka R."/>
            <person name="Wimmer E.A."/>
            <person name="Beeman R.W."/>
            <person name="Lorenzen M."/>
            <person name="Tomoyasu Y."/>
            <person name="Miller S.C."/>
            <person name="Grossmann D."/>
            <person name="Bucher G."/>
        </authorList>
    </citation>
    <scope>NUCLEOTIDE SEQUENCE [LARGE SCALE GENOMIC DNA]</scope>
    <source>
        <strain evidence="1 2">Georgia GA2</strain>
    </source>
</reference>
<name>D7EKG4_TRICA</name>
<dbReference type="SUPFAM" id="SSF56219">
    <property type="entry name" value="DNase I-like"/>
    <property type="match status" value="1"/>
</dbReference>
<dbReference type="Proteomes" id="UP000007266">
    <property type="component" value="Unassembled WGS sequence"/>
</dbReference>
<dbReference type="HOGENOM" id="CLU_898145_0_0_1"/>
<gene>
    <name evidence="1" type="primary">GLEAN_02010</name>
    <name evidence="1" type="ORF">TcasGA2_TC002010</name>
</gene>